<dbReference type="Pfam" id="PF00668">
    <property type="entry name" value="Condensation"/>
    <property type="match status" value="4"/>
</dbReference>
<dbReference type="PANTHER" id="PTHR45398:SF1">
    <property type="entry name" value="ENZYME, PUTATIVE (JCVI)-RELATED"/>
    <property type="match status" value="1"/>
</dbReference>
<dbReference type="NCBIfam" id="TIGR01733">
    <property type="entry name" value="AA-adenyl-dom"/>
    <property type="match status" value="3"/>
</dbReference>
<dbReference type="FunFam" id="3.30.559.10:FF:000012">
    <property type="entry name" value="Non-ribosomal peptide synthetase"/>
    <property type="match status" value="2"/>
</dbReference>
<dbReference type="SUPFAM" id="SSF47336">
    <property type="entry name" value="ACP-like"/>
    <property type="match status" value="4"/>
</dbReference>
<dbReference type="NCBIfam" id="NF003417">
    <property type="entry name" value="PRK04813.1"/>
    <property type="match status" value="5"/>
</dbReference>
<dbReference type="GO" id="GO:0044550">
    <property type="term" value="P:secondary metabolite biosynthetic process"/>
    <property type="evidence" value="ECO:0007669"/>
    <property type="project" value="UniProtKB-ARBA"/>
</dbReference>
<evidence type="ECO:0000313" key="8">
    <source>
        <dbReference type="EMBL" id="RMN17356.1"/>
    </source>
</evidence>
<reference evidence="8 9" key="1">
    <citation type="submission" date="2018-08" db="EMBL/GenBank/DDBJ databases">
        <title>Recombination of ecologically and evolutionarily significant loci maintains genetic cohesion in the Pseudomonas syringae species complex.</title>
        <authorList>
            <person name="Dillon M."/>
            <person name="Thakur S."/>
            <person name="Almeida R.N.D."/>
            <person name="Weir B.S."/>
            <person name="Guttman D.S."/>
        </authorList>
    </citation>
    <scope>NUCLEOTIDE SEQUENCE [LARGE SCALE GENOMIC DNA]</scope>
    <source>
        <strain evidence="8 9">ICMP 2821</strain>
    </source>
</reference>
<dbReference type="InterPro" id="IPR006162">
    <property type="entry name" value="Ppantetheine_attach_site"/>
</dbReference>
<evidence type="ECO:0000256" key="3">
    <source>
        <dbReference type="ARBA" id="ARBA00022450"/>
    </source>
</evidence>
<feature type="domain" description="Carrier" evidence="7">
    <location>
        <begin position="1648"/>
        <end position="1723"/>
    </location>
</feature>
<dbReference type="FunFam" id="3.40.50.980:FF:000001">
    <property type="entry name" value="Non-ribosomal peptide synthetase"/>
    <property type="match status" value="3"/>
</dbReference>
<dbReference type="PROSITE" id="PS00455">
    <property type="entry name" value="AMP_BINDING"/>
    <property type="match status" value="3"/>
</dbReference>
<evidence type="ECO:0000313" key="9">
    <source>
        <dbReference type="Proteomes" id="UP000281372"/>
    </source>
</evidence>
<dbReference type="SMART" id="SM00823">
    <property type="entry name" value="PKS_PP"/>
    <property type="match status" value="4"/>
</dbReference>
<dbReference type="Pfam" id="PF00975">
    <property type="entry name" value="Thioesterase"/>
    <property type="match status" value="1"/>
</dbReference>
<keyword evidence="5" id="KW-0276">Fatty acid metabolism</keyword>
<keyword evidence="3" id="KW-0596">Phosphopantetheine</keyword>
<dbReference type="Gene3D" id="3.30.559.10">
    <property type="entry name" value="Chloramphenicol acetyltransferase-like domain"/>
    <property type="match status" value="4"/>
</dbReference>
<dbReference type="CDD" id="cd19543">
    <property type="entry name" value="DCL_NRPS"/>
    <property type="match status" value="1"/>
</dbReference>
<dbReference type="GO" id="GO:0008610">
    <property type="term" value="P:lipid biosynthetic process"/>
    <property type="evidence" value="ECO:0007669"/>
    <property type="project" value="InterPro"/>
</dbReference>
<dbReference type="InterPro" id="IPR020806">
    <property type="entry name" value="PKS_PP-bd"/>
</dbReference>
<dbReference type="SUPFAM" id="SSF52777">
    <property type="entry name" value="CoA-dependent acyltransferases"/>
    <property type="match status" value="8"/>
</dbReference>
<dbReference type="InterPro" id="IPR010060">
    <property type="entry name" value="NRPS_synth"/>
</dbReference>
<dbReference type="Proteomes" id="UP000281372">
    <property type="component" value="Unassembled WGS sequence"/>
</dbReference>
<sequence length="4567" mass="503271">MWHAESSRNPIMDAFELPDTLAQALQRRAAQTPDRLALRFLTDEKTQGLVLTYRDLDLRARTIAAALQRQAEPGDRAILLFHSGPDYVAAFFGCLYAGVIAVPAYPPESNRRHHQERLLSIIADAEPRLVLTASDVQPALLQMDELAAADAPPLLCVDTLDSASADGWQGPPLQADDIAFLQYTSGSTALPKGVQVSHGNLVANELLIRHGFGIDVNPDDVIVSWLPLYHDMGLIGGLLQPIFSGVPCILMAPAYFLTRPLRWLEAISEYGGTISGGPDFAYQLCSARVSDSALERLDLSRWRVAYSGSEPIREDSLNAFAEKFASCGFTPDSFMASYGLAEATLYVAGGKRGKGIPSLRLDAQALARNVAEPGDGQPVMSCGSGQPGHGVLIADPVTLKVLAENSIGEVWASGPSIAHGYWRNPEATAKAFVQHDGQTWLRTGDLGFQRHSELYITGRLKDMLIVRGHNLYPQDIEKVIEREIDVVRKGRIAAFAVNQDGSEGIGIAAEISRSVQKILPPEALIKLIRQTVAEAFQEAPSVVVLLNPGALPKTSSGKLQRSACRTRLADGSLDSYAVFPAFGTTIQSHTSSTGSELQAQIASVWCEQLQCEQVSADDHFFLLGGNSIVATQVVAKLRETLGIDLNLRLLFEAPTLAAFAAQVEALQIAASQGSIQTQNAIARLPGNEHLPQSLAQNRLWFLWQLDPQSSAYTIPGGLHLRGELNVEALRSSFQRLIERHESLRTRFYEQDGVALQRIDAAGEFPLHTIDISELPSEERQARALAIREEQARLPFDLHNGPLLRVTLLQLDEEEHQLLVTLHHIIADGWSLNVLIDEFSRLYASAVQGQTLELTPLPLRYADYGQWQRDWLAQGEAESQLGYWKQQLGDEQPTLTLSTDHPRSTRKQHSASRYSLRLSADLSAALRNTAQAWQSTPFMLLLAGFQTLLHRYSGQTDIRIGVPGANRPRHETQGLIGFFINTLVLRAQLDPRLPFSTLLAQTRQTALDAQAHQDVPFEQLVEAFPQAREHGLFQVMFNHQQRDLSALRRLPGLLAEELPWHSREAKFDLQLHSEEDRNGRLNLSFDYADELFERDTIVRLARHYVQVLTQVSQQAQVALGDLQLLGADEWAEQAQWSAAACTPAQSWLPEQLERQALQTPERIALVWEGGSLDFASLHAQANRLAHYLRDKGVGPDIKVAIAAERSPQLLIGLLAILKAGGAYVPLDPDYPTDRLTYMLQDSGVELLLTQSHLLGDLPSAEGVCTLAMDTLHLDNWPASAPSLHLHGDNLAYVIYTSGSTGLPKGVGNTHAALAERLQWMQAAYALDESDVLMQKAPISFDVSVWECFWPLITGSRLLLAGPGEHRDPHRIAQLVNEYAVTTLHFVPPLLQLFIDEPLTQQCSSLRRLFSGGEALPGELRNRVLEQLPNVQLHNRYGPTATAINVTHWHCQRADGPRSPMGRPLGNVLCRVLDSELNPLPRGVAGELCIGGIGLARGYLNRPGLTAERFIADPLGQPGERLYRTGDLVRWAVDGVLEYLGRLDQQVKLRGFRVEPQEIEARLLAQPGVGHAAVLVRDTAAGPQLIGYYTAEAGQDVQAERIKSALALELPDYMVPAQLVRLDSMPLSPSGKLDRRALPEPQWQTREHVEPHTDLQKQIAAVWRQVLGVSRVGLRDDFFELGGHSLLATQIISRVRQACDIDLPLRALFEASELGAFAEQVQALQQSGARNSLQPIASVDRSQPVPLSYSQQRMWFLWQMEPDSPAYNVGGMARLNGVFDIECFEAALQALILRHETLRTRFVSEDGAFYQEILQQATVALEFASVEPGDIESQVRAELHKPFDLLSGTLLRFKLFQLGDTEHVLTVCMHHIVSDGWSGEVLIRECVQLYQAQVSGQPAQLPALAIQYADYAIWQRAWLEAGEGERQLDYWKQQLGSEHPLLSLPLDHERPLQPSQRGATVRVDLPEHLSAQLKAQARNSGQTVFMLILAALSVVLSRFSGQADIRIGAPNAGRTRSELEGLIGFFINTQVLRVQVDERQSFAELLDQVKQVVTGAQSHQELPFEHLVDALAPERNLGHNPLFQFKINQHLLAAEDSGQRVAGLTVDAFPMGSSDARFDLAFDFTDTPGGIRGYFTYATDLFEPPTIERMADALRAVLQALVADTDQRLADQPQTISLPVAELAVDFACGDFLSLWQQGLHIGRGKTALRVGQQVLSFDELEQRSNQFARYLQSQDIQPGMTVALCLDRSVEWVVSLLAVLKLGAVYLPLDSAQPAERLQQLVRDSGAVLLIHASGDDKAAQLGVCPVLAFEAALWADVDSQALDIQVLPEQPAYIIYTSGSTGQPKGVVISHGALADYVQGVLARLSLEDGASMAMVSTVAADLGHTLLFGALASGRPLHLLSHEQAFDPDGFARYMAEHQVEVLKIVPSHLQGLLQAANPADVLPSQLLMLGGEASSWALIEQVRALKPGCRIVNHYGPTETTVGILTHEVAERLSACRSVPVGQPLANGKARVLDAYLNPVAERVAGELYLGGRGLAQGYLGRVAMTAERFVPDPDADGQRLYRAGDRARWVDGVLEYLGRADDQVKIRGYRVEPGEVGQLLQTLENVAEAVVLAQPLESDETRLQLVAYCVAAAGARLNVESLREQLAARLPEYLVPAQILLLDRLPLTANGKLDKRALPKPGVVKQRYTAPVGEIEEKLAAVWADVLKLEQVGSTDNFFELGGDSILSLQIIARAKRQGIKLSPKQLFEKQTIGQLASVAKLIEKKPAAAAEQVSGSLPLLPIQARFFELDIPERQHWNQALMLKPLQTLDATPLQAALTALIEQHDALRLGFTQQDGQWQATFGALNTRDVLWTHELDSVERLSELAEEAQRSLDLKNGPLLRAVLIDLPQGEQRLLLVIHHLAVDGVSWRVLLEDLQQAYVATAAGRPPLLPAKTSSLKSWAEQLQAYAHSPALEQELDYWQAQLQDVSDALPCDHPHGGQQQKHALSVVTQLNGELTRQLLQDAPAAYRTQINDLLLTALARVVSRWTAQPHALIRLEGHGREDLFDALDITRTVGWFSNLYPVRLTPQATLADSIMTIKEQLRAVPDKGIGYGALRYLGSESARQTLQALPQGSIVFNYLGQFDGSFDAQGALFTPSTDSSGASQSADAPLAAPLSINGQVYGGELRLSWTFSGAVFERDTVQRLADEYAFELQQLIAHCTTEGVAGVTPSDFPLARLTQSQLSRLPMPAAQIEDIYPLAPMQQGMLFHTLFEQEAGNYINQMRVEVSGLDVPRFRAAWQATLGAHEVLRSGFVSHLEQSLQVVLRDVSMPFVELDARAQSGEWIDDWANADRQQGFDLAQGPLLRLAVLRTGEQRHQLIYTSHHILMDGWSSSRLLGEVLQRYSGQTLPRQVSRYRDYIEWLQRQDAALSERFWTGQLAGLDEPTRLVQAFKAPENGQGHGDYLQLIDADSTRQLSEFAREQRVTLNTLVQSAWLLVLQRYTGQSSVTFGATVAGRPAELPGVEEQLGLFINTLPVIASPRPEQRVADWVQQVQAKNIALREYEHTPLYDIQRWARSAGEALFDTILVFENYPVSEALQQSAPQGLVFGGLHTQEQTHYPLTLVVNLGETLSMRFSYARQHFSEQHMAQLSAHLRQVLQALVRDPQAAIGELALLDDHQQQQIVHDWNATTADFPSEQCLHSLIEAQVLVTPDAPALIFAAEQLSYAQLNARANQLAHRLREAGVGPDVLVGICVERSLELVIGLLAIIKAGGAYVPLDPDYPEDRLAYMMQDSGIGLLLTQSALLERLPVQVQSLCLDQDGDWLEGYSAANPVNLTHPQNLAYVIYTSGSTGKPKGAGNSHRALVNRLHWMQKAYGLNESGTVLQKTPFSFDVSVWEFFWPLMAGARLAVALPGDHRDPERLVQTIRQHEVTTLHFVPSMLQAFMTHPQVESCHSLRRVVCSGEALPAELASQVLKRLPQAGLFNLYGPTEAAIDVTHWTCSTDDVLSVPIGRPIDNLKTHIFDDGLLPAAQGVAAELYLGGVGLARGYHNRAALTAERFVPDPFDEQGGGRLYRTGDLARYRDAGVIEYAGRIDHQVKIRGLRIELGEIEARLHEHAGVREANVIDIDGPSGKQLVAYLVPTDAGQEPDVLREALKRHLKAHVPDYMVPTWFVFIDAMPLTANGKLDRRALPKPDVSQSQQGYVAPRTEFEQRLAALWQQVLQVERVGLNDNFFALGGHSLLAVSLAGRIRETFEISIKLHDFLLMQTLGELADFMRADEAKVKSAVIAMNANQSDAAPLFCLPPGGGGTYSYYPLAGQLSDRRPVYGLVNKAYVVPGWFDTSWQEMVDYYVEQIRATQPHGPYNLLGWSMGGALAIEVAHVLERDGNTVSFLGLVDTQLPTSLGMEWVEEAPEVTTQKQGENYYRSLIKSLQAFVPGLQEASIVGLIETARQSVSSEGEVIDWVVDKVAQQAGMNTDSLRSVFQDIAVQDEIETGYKLLEANAQLSQAFTLKKLNVQADCWWAGQSRAPGQIARAETVLLEQCSVNGLRSSTTVDQRHDNVVLAEAFLQGLAERLV</sequence>
<dbReference type="InterPro" id="IPR029058">
    <property type="entry name" value="AB_hydrolase_fold"/>
</dbReference>
<dbReference type="Gene3D" id="3.40.50.980">
    <property type="match status" value="6"/>
</dbReference>
<dbReference type="CDD" id="cd19534">
    <property type="entry name" value="E_NRPS"/>
    <property type="match status" value="1"/>
</dbReference>
<dbReference type="SMART" id="SM00824">
    <property type="entry name" value="PKS_TE"/>
    <property type="match status" value="1"/>
</dbReference>
<feature type="domain" description="Carrier" evidence="7">
    <location>
        <begin position="592"/>
        <end position="667"/>
    </location>
</feature>
<dbReference type="InterPro" id="IPR045851">
    <property type="entry name" value="AMP-bd_C_sf"/>
</dbReference>
<dbReference type="GO" id="GO:0071766">
    <property type="term" value="P:Actinobacterium-type cell wall biogenesis"/>
    <property type="evidence" value="ECO:0007669"/>
    <property type="project" value="UniProtKB-ARBA"/>
</dbReference>
<evidence type="ECO:0000256" key="2">
    <source>
        <dbReference type="ARBA" id="ARBA00006432"/>
    </source>
</evidence>
<dbReference type="FunFam" id="3.40.50.12780:FF:000012">
    <property type="entry name" value="Non-ribosomal peptide synthetase"/>
    <property type="match status" value="2"/>
</dbReference>
<name>A0A3M3K320_PSECA</name>
<dbReference type="InterPro" id="IPR000873">
    <property type="entry name" value="AMP-dep_synth/lig_dom"/>
</dbReference>
<dbReference type="PROSITE" id="PS00012">
    <property type="entry name" value="PHOSPHOPANTETHEINE"/>
    <property type="match status" value="3"/>
</dbReference>
<dbReference type="NCBIfam" id="NF004282">
    <property type="entry name" value="PRK05691.1"/>
    <property type="match status" value="3"/>
</dbReference>
<dbReference type="Gene3D" id="3.30.559.30">
    <property type="entry name" value="Nonribosomal peptide synthetase, condensation domain"/>
    <property type="match status" value="4"/>
</dbReference>
<evidence type="ECO:0000256" key="5">
    <source>
        <dbReference type="ARBA" id="ARBA00022832"/>
    </source>
</evidence>
<dbReference type="Pfam" id="PF13193">
    <property type="entry name" value="AMP-binding_C"/>
    <property type="match status" value="3"/>
</dbReference>
<comment type="caution">
    <text evidence="8">The sequence shown here is derived from an EMBL/GenBank/DDBJ whole genome shotgun (WGS) entry which is preliminary data.</text>
</comment>
<dbReference type="CDD" id="cd19531">
    <property type="entry name" value="LCL_NRPS-like"/>
    <property type="match status" value="2"/>
</dbReference>
<dbReference type="InterPro" id="IPR036736">
    <property type="entry name" value="ACP-like_sf"/>
</dbReference>
<dbReference type="Gene3D" id="3.40.50.1820">
    <property type="entry name" value="alpha/beta hydrolase"/>
    <property type="match status" value="1"/>
</dbReference>
<dbReference type="GO" id="GO:0006631">
    <property type="term" value="P:fatty acid metabolic process"/>
    <property type="evidence" value="ECO:0007669"/>
    <property type="project" value="UniProtKB-KW"/>
</dbReference>
<dbReference type="InterPro" id="IPR001242">
    <property type="entry name" value="Condensation_dom"/>
</dbReference>
<feature type="domain" description="Carrier" evidence="7">
    <location>
        <begin position="4195"/>
        <end position="4270"/>
    </location>
</feature>
<organism evidence="8 9">
    <name type="scientific">Pseudomonas cannabina</name>
    <dbReference type="NCBI Taxonomy" id="86840"/>
    <lineage>
        <taxon>Bacteria</taxon>
        <taxon>Pseudomonadati</taxon>
        <taxon>Pseudomonadota</taxon>
        <taxon>Gammaproteobacteria</taxon>
        <taxon>Pseudomonadales</taxon>
        <taxon>Pseudomonadaceae</taxon>
        <taxon>Pseudomonas</taxon>
    </lineage>
</organism>
<dbReference type="InterPro" id="IPR020802">
    <property type="entry name" value="TesA-like"/>
</dbReference>
<dbReference type="CDD" id="cd05931">
    <property type="entry name" value="FAAL"/>
    <property type="match status" value="1"/>
</dbReference>
<evidence type="ECO:0000259" key="7">
    <source>
        <dbReference type="PROSITE" id="PS50075"/>
    </source>
</evidence>
<dbReference type="GO" id="GO:0003824">
    <property type="term" value="F:catalytic activity"/>
    <property type="evidence" value="ECO:0007669"/>
    <property type="project" value="InterPro"/>
</dbReference>
<dbReference type="CDD" id="cd17646">
    <property type="entry name" value="A_NRPS_AB3403-like"/>
    <property type="match status" value="2"/>
</dbReference>
<dbReference type="CDD" id="cd05930">
    <property type="entry name" value="A_NRPS"/>
    <property type="match status" value="1"/>
</dbReference>
<gene>
    <name evidence="8" type="ORF">ALQ64_05058</name>
</gene>
<dbReference type="SUPFAM" id="SSF56801">
    <property type="entry name" value="Acetyl-CoA synthetase-like"/>
    <property type="match status" value="4"/>
</dbReference>
<dbReference type="SUPFAM" id="SSF53474">
    <property type="entry name" value="alpha/beta-Hydrolases"/>
    <property type="match status" value="1"/>
</dbReference>
<dbReference type="InterPro" id="IPR042099">
    <property type="entry name" value="ANL_N_sf"/>
</dbReference>
<keyword evidence="4" id="KW-0597">Phosphoprotein</keyword>
<dbReference type="FunFam" id="3.40.50.980:FF:000002">
    <property type="entry name" value="Enterobactin synthetase component F"/>
    <property type="match status" value="2"/>
</dbReference>
<dbReference type="GO" id="GO:0043041">
    <property type="term" value="P:amino acid activation for nonribosomal peptide biosynthetic process"/>
    <property type="evidence" value="ECO:0007669"/>
    <property type="project" value="UniProtKB-ARBA"/>
</dbReference>
<dbReference type="PROSITE" id="PS50075">
    <property type="entry name" value="CARRIER"/>
    <property type="match status" value="4"/>
</dbReference>
<dbReference type="GO" id="GO:0031177">
    <property type="term" value="F:phosphopantetheine binding"/>
    <property type="evidence" value="ECO:0007669"/>
    <property type="project" value="InterPro"/>
</dbReference>
<dbReference type="Gene3D" id="3.40.50.12780">
    <property type="entry name" value="N-terminal domain of ligase-like"/>
    <property type="match status" value="1"/>
</dbReference>
<dbReference type="NCBIfam" id="TIGR01720">
    <property type="entry name" value="NRPS-para261"/>
    <property type="match status" value="1"/>
</dbReference>
<keyword evidence="6" id="KW-0443">Lipid metabolism</keyword>
<accession>A0A3M3K320</accession>
<evidence type="ECO:0000256" key="1">
    <source>
        <dbReference type="ARBA" id="ARBA00001957"/>
    </source>
</evidence>
<proteinExistence type="inferred from homology"/>
<dbReference type="FunFam" id="3.30.300.30:FF:000010">
    <property type="entry name" value="Enterobactin synthetase component F"/>
    <property type="match status" value="3"/>
</dbReference>
<feature type="domain" description="Carrier" evidence="7">
    <location>
        <begin position="2693"/>
        <end position="2767"/>
    </location>
</feature>
<dbReference type="Gene3D" id="1.10.1200.10">
    <property type="entry name" value="ACP-like"/>
    <property type="match status" value="3"/>
</dbReference>
<comment type="similarity">
    <text evidence="2">Belongs to the ATP-dependent AMP-binding enzyme family.</text>
</comment>
<dbReference type="Gene3D" id="2.30.38.10">
    <property type="entry name" value="Luciferase, Domain 3"/>
    <property type="match status" value="3"/>
</dbReference>
<dbReference type="EMBL" id="RBOW01001011">
    <property type="protein sequence ID" value="RMN17356.1"/>
    <property type="molecule type" value="Genomic_DNA"/>
</dbReference>
<dbReference type="InterPro" id="IPR040097">
    <property type="entry name" value="FAAL/FAAC"/>
</dbReference>
<dbReference type="FunFam" id="2.30.38.10:FF:000001">
    <property type="entry name" value="Non-ribosomal peptide synthetase PvdI"/>
    <property type="match status" value="1"/>
</dbReference>
<dbReference type="InterPro" id="IPR009081">
    <property type="entry name" value="PP-bd_ACP"/>
</dbReference>
<evidence type="ECO:0000256" key="6">
    <source>
        <dbReference type="ARBA" id="ARBA00023098"/>
    </source>
</evidence>
<dbReference type="InterPro" id="IPR001031">
    <property type="entry name" value="Thioesterase"/>
</dbReference>
<dbReference type="InterPro" id="IPR020845">
    <property type="entry name" value="AMP-binding_CS"/>
</dbReference>
<dbReference type="InterPro" id="IPR010071">
    <property type="entry name" value="AA_adenyl_dom"/>
</dbReference>
<evidence type="ECO:0000256" key="4">
    <source>
        <dbReference type="ARBA" id="ARBA00022553"/>
    </source>
</evidence>
<comment type="cofactor">
    <cofactor evidence="1">
        <name>pantetheine 4'-phosphate</name>
        <dbReference type="ChEBI" id="CHEBI:47942"/>
    </cofactor>
</comment>
<dbReference type="PANTHER" id="PTHR45398">
    <property type="match status" value="1"/>
</dbReference>
<dbReference type="Pfam" id="PF00550">
    <property type="entry name" value="PP-binding"/>
    <property type="match status" value="4"/>
</dbReference>
<dbReference type="FunFam" id="1.10.1200.10:FF:000005">
    <property type="entry name" value="Nonribosomal peptide synthetase 1"/>
    <property type="match status" value="3"/>
</dbReference>
<dbReference type="FunFam" id="3.40.50.12780:FF:000013">
    <property type="entry name" value="Long-chain-fatty-acid--AMP ligase FadD32"/>
    <property type="match status" value="1"/>
</dbReference>
<dbReference type="InterPro" id="IPR023213">
    <property type="entry name" value="CAT-like_dom_sf"/>
</dbReference>
<dbReference type="Pfam" id="PF00501">
    <property type="entry name" value="AMP-binding"/>
    <property type="match status" value="4"/>
</dbReference>
<protein>
    <submittedName>
        <fullName evidence="8">Pyoverdine sidechain peptide synthetase IV, D-Asp-L-Ser component</fullName>
    </submittedName>
</protein>
<dbReference type="InterPro" id="IPR025110">
    <property type="entry name" value="AMP-bd_C"/>
</dbReference>
<dbReference type="Gene3D" id="3.30.300.30">
    <property type="match status" value="4"/>
</dbReference>